<sequence length="226" mass="24576">MKKAIRLIVTVFMLSCTASYAQNNFRLNLYGAYTFEDNFDSYYDLGNYYQGQLQDGFQYGLGIELEVHPNSFVELSYLREDTHAPTQYYNGGAFNKYANFDVNMNYILLGGTRSFRSPDSDFEGFAGIMAGIGIIGIDGSTSNMSGTVTGNHSDSATKFAWGLKAGVTYWASKNVGIKFQGQMLSITQSVGGGVYFGTGGVSTGVSSYSSLYQFSLGGGLVFDLTN</sequence>
<accession>A0A6I4NTK4</accession>
<gene>
    <name evidence="2" type="ORF">GON26_18670</name>
</gene>
<evidence type="ECO:0000313" key="2">
    <source>
        <dbReference type="EMBL" id="MWB96392.1"/>
    </source>
</evidence>
<keyword evidence="3" id="KW-1185">Reference proteome</keyword>
<dbReference type="Proteomes" id="UP000471501">
    <property type="component" value="Unassembled WGS sequence"/>
</dbReference>
<dbReference type="InterPro" id="IPR011250">
    <property type="entry name" value="OMP/PagP_B-barrel"/>
</dbReference>
<protein>
    <submittedName>
        <fullName evidence="2">Outer membrane beta-barrel protein</fullName>
    </submittedName>
</protein>
<feature type="signal peptide" evidence="1">
    <location>
        <begin position="1"/>
        <end position="21"/>
    </location>
</feature>
<dbReference type="SUPFAM" id="SSF56925">
    <property type="entry name" value="OMPA-like"/>
    <property type="match status" value="1"/>
</dbReference>
<feature type="chain" id="PRO_5026133824" evidence="1">
    <location>
        <begin position="22"/>
        <end position="226"/>
    </location>
</feature>
<dbReference type="EMBL" id="WSTB01000013">
    <property type="protein sequence ID" value="MWB96392.1"/>
    <property type="molecule type" value="Genomic_DNA"/>
</dbReference>
<reference evidence="2 3" key="1">
    <citation type="submission" date="2019-12" db="EMBL/GenBank/DDBJ databases">
        <authorList>
            <person name="Kim Y.S."/>
        </authorList>
    </citation>
    <scope>NUCLEOTIDE SEQUENCE [LARGE SCALE GENOMIC DNA]</scope>
    <source>
        <strain evidence="2 3">GA093</strain>
    </source>
</reference>
<organism evidence="2 3">
    <name type="scientific">Flavobacterium hydrocarbonoxydans</name>
    <dbReference type="NCBI Taxonomy" id="2683249"/>
    <lineage>
        <taxon>Bacteria</taxon>
        <taxon>Pseudomonadati</taxon>
        <taxon>Bacteroidota</taxon>
        <taxon>Flavobacteriia</taxon>
        <taxon>Flavobacteriales</taxon>
        <taxon>Flavobacteriaceae</taxon>
        <taxon>Flavobacterium</taxon>
    </lineage>
</organism>
<evidence type="ECO:0000256" key="1">
    <source>
        <dbReference type="SAM" id="SignalP"/>
    </source>
</evidence>
<evidence type="ECO:0000313" key="3">
    <source>
        <dbReference type="Proteomes" id="UP000471501"/>
    </source>
</evidence>
<comment type="caution">
    <text evidence="2">The sequence shown here is derived from an EMBL/GenBank/DDBJ whole genome shotgun (WGS) entry which is preliminary data.</text>
</comment>
<dbReference type="RefSeq" id="WP_160376290.1">
    <property type="nucleotide sequence ID" value="NZ_WSTB01000013.1"/>
</dbReference>
<dbReference type="Gene3D" id="2.40.160.20">
    <property type="match status" value="1"/>
</dbReference>
<dbReference type="AlphaFoldDB" id="A0A6I4NTK4"/>
<name>A0A6I4NTK4_9FLAO</name>
<keyword evidence="1" id="KW-0732">Signal</keyword>
<proteinExistence type="predicted"/>